<protein>
    <recommendedName>
        <fullName evidence="4">DNA phosphorothioation-dependent restriction protein DptG</fullName>
    </recommendedName>
</protein>
<dbReference type="OrthoDB" id="125056at2759"/>
<dbReference type="Proteomes" id="UP000693981">
    <property type="component" value="Unassembled WGS sequence"/>
</dbReference>
<sequence length="638" mass="74123">MKHKRKNPKKPQSKRRKQSKKVTPTSKRTQVRLHRNKSLNTIKEKAFKKGKGYCSVVCQLNTICSDPCLIEEIKRTARVMKQIQMEAWHLVNLHSLRCLEHGLPLPDYTDNTLFDHCCAGVASTPQTHLIAQKDPELWKSIQVYRSQRWQSGLEGVSNFTGYSRLKEELREQMVTNAGVMIREHFFKRLHLYVQITIGKLGGDLTKKQKKEKAKLVKTIMHACYSSDETTVIEALQMRDVLTPDGVEWSEQWIPWPNHIKENGMVFYVRLIWEFQCAVEKRMEEVPNEKGVREFSLFPVSTSYTTLHIKINGSTLAGFYSRVQQRVKGFRWEVPAVEISSKSFKEKRWTVMRNAFDIARFETRAPQCPLSKAKFARLTVQGQYDNASHLFANQVTTDGYSASVLLFQRITDDEKASDKRAWEEGQKKRHPEYQKVIAAMPSFMTSSYATYLERLKYFWSNARFLLQFSADRPFLKWKFFQKRMARMAVDAIAKRIAPTVSKMTCVAYGDWSRRKGNKGHASSPVKGLKQALKKRATVVSMDEFRTSKLCSQCHQTLSAVHYSVDTMLPKRKKCKGTVLVRNRAEIQLDERKCYGVLRCYNEDCDARYWNRDVNAVINMVELLKSEVLERGRLEAFRRS</sequence>
<feature type="region of interest" description="Disordered" evidence="1">
    <location>
        <begin position="1"/>
        <end position="30"/>
    </location>
</feature>
<evidence type="ECO:0000313" key="3">
    <source>
        <dbReference type="Proteomes" id="UP000693981"/>
    </source>
</evidence>
<comment type="caution">
    <text evidence="2">The sequence shown here is derived from an EMBL/GenBank/DDBJ whole genome shotgun (WGS) entry which is preliminary data.</text>
</comment>
<name>A0A8T1X2Q9_9STRA</name>
<evidence type="ECO:0000256" key="1">
    <source>
        <dbReference type="SAM" id="MobiDB-lite"/>
    </source>
</evidence>
<reference evidence="2" key="1">
    <citation type="submission" date="2021-02" db="EMBL/GenBank/DDBJ databases">
        <authorList>
            <person name="Palmer J.M."/>
        </authorList>
    </citation>
    <scope>NUCLEOTIDE SEQUENCE</scope>
    <source>
        <strain evidence="2">SCRP23</strain>
    </source>
</reference>
<accession>A0A8T1X2Q9</accession>
<feature type="compositionally biased region" description="Basic residues" evidence="1">
    <location>
        <begin position="1"/>
        <end position="20"/>
    </location>
</feature>
<gene>
    <name evidence="2" type="ORF">PHYBOEH_005965</name>
</gene>
<dbReference type="AlphaFoldDB" id="A0A8T1X2Q9"/>
<keyword evidence="3" id="KW-1185">Reference proteome</keyword>
<evidence type="ECO:0000313" key="2">
    <source>
        <dbReference type="EMBL" id="KAG7400377.1"/>
    </source>
</evidence>
<evidence type="ECO:0008006" key="4">
    <source>
        <dbReference type="Google" id="ProtNLM"/>
    </source>
</evidence>
<organism evidence="2 3">
    <name type="scientific">Phytophthora boehmeriae</name>
    <dbReference type="NCBI Taxonomy" id="109152"/>
    <lineage>
        <taxon>Eukaryota</taxon>
        <taxon>Sar</taxon>
        <taxon>Stramenopiles</taxon>
        <taxon>Oomycota</taxon>
        <taxon>Peronosporomycetes</taxon>
        <taxon>Peronosporales</taxon>
        <taxon>Peronosporaceae</taxon>
        <taxon>Phytophthora</taxon>
    </lineage>
</organism>
<dbReference type="EMBL" id="JAGDFL010000031">
    <property type="protein sequence ID" value="KAG7400377.1"/>
    <property type="molecule type" value="Genomic_DNA"/>
</dbReference>
<proteinExistence type="predicted"/>